<accession>A0A1U9KB46</accession>
<dbReference type="KEGG" id="ntr:B0W44_17605"/>
<dbReference type="InterPro" id="IPR018710">
    <property type="entry name" value="DUF2232"/>
</dbReference>
<dbReference type="PANTHER" id="PTHR41324">
    <property type="entry name" value="MEMBRANE PROTEIN-RELATED"/>
    <property type="match status" value="1"/>
</dbReference>
<dbReference type="STRING" id="1471761.B0W44_17605"/>
<dbReference type="PANTHER" id="PTHR41324:SF1">
    <property type="entry name" value="DUF2232 DOMAIN-CONTAINING PROTEIN"/>
    <property type="match status" value="1"/>
</dbReference>
<dbReference type="Pfam" id="PF09991">
    <property type="entry name" value="DUF2232"/>
    <property type="match status" value="1"/>
</dbReference>
<proteinExistence type="predicted"/>
<organism evidence="2 3">
    <name type="scientific">Novibacillus thermophilus</name>
    <dbReference type="NCBI Taxonomy" id="1471761"/>
    <lineage>
        <taxon>Bacteria</taxon>
        <taxon>Bacillati</taxon>
        <taxon>Bacillota</taxon>
        <taxon>Bacilli</taxon>
        <taxon>Bacillales</taxon>
        <taxon>Thermoactinomycetaceae</taxon>
        <taxon>Novibacillus</taxon>
    </lineage>
</organism>
<keyword evidence="3" id="KW-1185">Reference proteome</keyword>
<evidence type="ECO:0000313" key="2">
    <source>
        <dbReference type="EMBL" id="AQS57285.1"/>
    </source>
</evidence>
<keyword evidence="1" id="KW-0812">Transmembrane</keyword>
<feature type="transmembrane region" description="Helical" evidence="1">
    <location>
        <begin position="212"/>
        <end position="234"/>
    </location>
</feature>
<dbReference type="EMBL" id="CP019699">
    <property type="protein sequence ID" value="AQS57285.1"/>
    <property type="molecule type" value="Genomic_DNA"/>
</dbReference>
<dbReference type="Proteomes" id="UP000188603">
    <property type="component" value="Chromosome"/>
</dbReference>
<evidence type="ECO:0000256" key="1">
    <source>
        <dbReference type="SAM" id="Phobius"/>
    </source>
</evidence>
<dbReference type="RefSeq" id="WP_169835656.1">
    <property type="nucleotide sequence ID" value="NZ_CP019699.1"/>
</dbReference>
<feature type="transmembrane region" description="Helical" evidence="1">
    <location>
        <begin position="269"/>
        <end position="291"/>
    </location>
</feature>
<feature type="transmembrane region" description="Helical" evidence="1">
    <location>
        <begin position="240"/>
        <end position="260"/>
    </location>
</feature>
<evidence type="ECO:0008006" key="4">
    <source>
        <dbReference type="Google" id="ProtNLM"/>
    </source>
</evidence>
<feature type="transmembrane region" description="Helical" evidence="1">
    <location>
        <begin position="54"/>
        <end position="78"/>
    </location>
</feature>
<gene>
    <name evidence="2" type="ORF">B0W44_17605</name>
</gene>
<keyword evidence="1" id="KW-0472">Membrane</keyword>
<dbReference type="AlphaFoldDB" id="A0A1U9KB46"/>
<feature type="transmembrane region" description="Helical" evidence="1">
    <location>
        <begin position="167"/>
        <end position="191"/>
    </location>
</feature>
<feature type="transmembrane region" description="Helical" evidence="1">
    <location>
        <begin position="99"/>
        <end position="122"/>
    </location>
</feature>
<reference evidence="2 3" key="1">
    <citation type="journal article" date="2015" name="Int. J. Syst. Evol. Microbiol.">
        <title>Novibacillus thermophilus gen. nov., sp. nov., a Gram-staining-negative and moderately thermophilic member of the family Thermoactinomycetaceae.</title>
        <authorList>
            <person name="Yang G."/>
            <person name="Chen J."/>
            <person name="Zhou S."/>
        </authorList>
    </citation>
    <scope>NUCLEOTIDE SEQUENCE [LARGE SCALE GENOMIC DNA]</scope>
    <source>
        <strain evidence="2 3">SG-1</strain>
    </source>
</reference>
<protein>
    <recommendedName>
        <fullName evidence="4">DUF2232 domain-containing protein</fullName>
    </recommendedName>
</protein>
<keyword evidence="1" id="KW-1133">Transmembrane helix</keyword>
<name>A0A1U9KB46_9BACL</name>
<feature type="transmembrane region" description="Helical" evidence="1">
    <location>
        <begin position="12"/>
        <end position="34"/>
    </location>
</feature>
<evidence type="ECO:0000313" key="3">
    <source>
        <dbReference type="Proteomes" id="UP000188603"/>
    </source>
</evidence>
<sequence length="312" mass="35047">MSERSPLTDGIIGSLIHVLLLFVSIFTPLSFISLMLLPLPALVYTAKHTRKAGAVFACISAALGALFGLLWLLASFVAAGAGWGMGQFHHSKRRSVRGLLLTGTVTLLAGISLALLLLSVSFDFHLGSILERQWEQTMAVYTEIWDEMGIAVNERELNVVRETVVSLLPAVFIVMAGSTALVNHAIGRVVLRRLEVPTVKLPPFQEWHFPRSLLAWYIVSVVVMLLTEIGSYWYSVAVTANWLITLLFVVQALSFLAALVQRWLRPLDAWFWLVVLLFLPLFIFIMLFFFVPLSFLGMLDIGFRFRDRLQKR</sequence>